<evidence type="ECO:0000313" key="2">
    <source>
        <dbReference type="Proteomes" id="UP001060085"/>
    </source>
</evidence>
<dbReference type="Proteomes" id="UP001060085">
    <property type="component" value="Linkage Group LG07"/>
</dbReference>
<reference evidence="2" key="1">
    <citation type="journal article" date="2023" name="Nat. Plants">
        <title>Single-cell RNA sequencing provides a high-resolution roadmap for understanding the multicellular compartmentation of specialized metabolism.</title>
        <authorList>
            <person name="Sun S."/>
            <person name="Shen X."/>
            <person name="Li Y."/>
            <person name="Li Y."/>
            <person name="Wang S."/>
            <person name="Li R."/>
            <person name="Zhang H."/>
            <person name="Shen G."/>
            <person name="Guo B."/>
            <person name="Wei J."/>
            <person name="Xu J."/>
            <person name="St-Pierre B."/>
            <person name="Chen S."/>
            <person name="Sun C."/>
        </authorList>
    </citation>
    <scope>NUCLEOTIDE SEQUENCE [LARGE SCALE GENOMIC DNA]</scope>
</reference>
<sequence length="153" mass="17182">MLQQAYGNKTRHGRAPATTNILKSILDEFRTKQPGGKVEGLGVKFDRIGGDKESFSRRWYEELSMVDSGGLKRPIPAPLSRVYCLLPRCIVALIPLSPGMPNHRFLMKISQILHCPLNSSQNSSRAEVHGDRHGVVPHPRVAQSYWRVQKKGK</sequence>
<comment type="caution">
    <text evidence="1">The sequence shown here is derived from an EMBL/GenBank/DDBJ whole genome shotgun (WGS) entry which is preliminary data.</text>
</comment>
<protein>
    <submittedName>
        <fullName evidence="1">Uncharacterized protein</fullName>
    </submittedName>
</protein>
<gene>
    <name evidence="1" type="ORF">M9H77_30342</name>
</gene>
<accession>A0ACB9ZWY9</accession>
<keyword evidence="2" id="KW-1185">Reference proteome</keyword>
<name>A0ACB9ZWY9_CATRO</name>
<evidence type="ECO:0000313" key="1">
    <source>
        <dbReference type="EMBL" id="KAI5653155.1"/>
    </source>
</evidence>
<dbReference type="EMBL" id="CM044707">
    <property type="protein sequence ID" value="KAI5653155.1"/>
    <property type="molecule type" value="Genomic_DNA"/>
</dbReference>
<organism evidence="1 2">
    <name type="scientific">Catharanthus roseus</name>
    <name type="common">Madagascar periwinkle</name>
    <name type="synonym">Vinca rosea</name>
    <dbReference type="NCBI Taxonomy" id="4058"/>
    <lineage>
        <taxon>Eukaryota</taxon>
        <taxon>Viridiplantae</taxon>
        <taxon>Streptophyta</taxon>
        <taxon>Embryophyta</taxon>
        <taxon>Tracheophyta</taxon>
        <taxon>Spermatophyta</taxon>
        <taxon>Magnoliopsida</taxon>
        <taxon>eudicotyledons</taxon>
        <taxon>Gunneridae</taxon>
        <taxon>Pentapetalae</taxon>
        <taxon>asterids</taxon>
        <taxon>lamiids</taxon>
        <taxon>Gentianales</taxon>
        <taxon>Apocynaceae</taxon>
        <taxon>Rauvolfioideae</taxon>
        <taxon>Vinceae</taxon>
        <taxon>Catharanthinae</taxon>
        <taxon>Catharanthus</taxon>
    </lineage>
</organism>
<proteinExistence type="predicted"/>